<dbReference type="GO" id="GO:0031262">
    <property type="term" value="C:Ndc80 complex"/>
    <property type="evidence" value="ECO:0007669"/>
    <property type="project" value="InterPro"/>
</dbReference>
<accession>A0A4V1J0X1</accession>
<keyword evidence="1" id="KW-0175">Coiled coil</keyword>
<evidence type="ECO:0000259" key="2">
    <source>
        <dbReference type="Pfam" id="PF24487"/>
    </source>
</evidence>
<dbReference type="AlphaFoldDB" id="A0A4V1J0X1"/>
<gene>
    <name evidence="3" type="ORF">SYNPS1DRAFT_24996</name>
</gene>
<dbReference type="OrthoDB" id="7459479at2759"/>
<feature type="domain" description="Kinetochore protein NDC80 loop region" evidence="2">
    <location>
        <begin position="101"/>
        <end position="297"/>
    </location>
</feature>
<dbReference type="InterPro" id="IPR005550">
    <property type="entry name" value="Kinetochore_Ndc80"/>
</dbReference>
<evidence type="ECO:0000313" key="4">
    <source>
        <dbReference type="Proteomes" id="UP000278143"/>
    </source>
</evidence>
<evidence type="ECO:0000313" key="3">
    <source>
        <dbReference type="EMBL" id="RKP23039.1"/>
    </source>
</evidence>
<dbReference type="PANTHER" id="PTHR10643:SF2">
    <property type="entry name" value="KINETOCHORE PROTEIN NDC80 HOMOLOG"/>
    <property type="match status" value="1"/>
</dbReference>
<protein>
    <recommendedName>
        <fullName evidence="2">Kinetochore protein NDC80 loop region domain-containing protein</fullName>
    </recommendedName>
</protein>
<keyword evidence="4" id="KW-1185">Reference proteome</keyword>
<dbReference type="EMBL" id="KZ991372">
    <property type="protein sequence ID" value="RKP23039.1"/>
    <property type="molecule type" value="Genomic_DNA"/>
</dbReference>
<dbReference type="Proteomes" id="UP000278143">
    <property type="component" value="Unassembled WGS sequence"/>
</dbReference>
<sequence>MISPLSIAEREHRILKSDKEKFIHYINHLENKRQKLLEINARLADELQNSDDQLKQMEHERKELKEIVDNQKISPADVARMTAEQEQLSKLIAGEMEREAEASKLAWEQEVVFQRQADELEKTVNEYHTMAHQLLLIPETAENAKGRKFQIELTLHAQRGHKMSSIDLRKEVYLRADKQTAYHGYNDEKNLKLEALDALTERCKEMISDVEHKVAEYETLEEQIKIERAAVAAEKAKSDEEIRQYERDTRQVYSHNKAECLRMNGHYQQLCVTYNNLVHTSNERRKATGNEAIRIIDELIA</sequence>
<dbReference type="GO" id="GO:0051315">
    <property type="term" value="P:attachment of mitotic spindle microtubules to kinetochore"/>
    <property type="evidence" value="ECO:0007669"/>
    <property type="project" value="InterPro"/>
</dbReference>
<dbReference type="Pfam" id="PF24487">
    <property type="entry name" value="NDC80_loop"/>
    <property type="match status" value="1"/>
</dbReference>
<proteinExistence type="predicted"/>
<dbReference type="PANTHER" id="PTHR10643">
    <property type="entry name" value="KINETOCHORE PROTEIN NDC80"/>
    <property type="match status" value="1"/>
</dbReference>
<feature type="coiled-coil region" evidence="1">
    <location>
        <begin position="203"/>
        <end position="248"/>
    </location>
</feature>
<dbReference type="InterPro" id="IPR057091">
    <property type="entry name" value="NDC80_loop"/>
</dbReference>
<name>A0A4V1J0X1_9FUNG</name>
<evidence type="ECO:0000256" key="1">
    <source>
        <dbReference type="SAM" id="Coils"/>
    </source>
</evidence>
<organism evidence="3 4">
    <name type="scientific">Syncephalis pseudoplumigaleata</name>
    <dbReference type="NCBI Taxonomy" id="1712513"/>
    <lineage>
        <taxon>Eukaryota</taxon>
        <taxon>Fungi</taxon>
        <taxon>Fungi incertae sedis</taxon>
        <taxon>Zoopagomycota</taxon>
        <taxon>Zoopagomycotina</taxon>
        <taxon>Zoopagomycetes</taxon>
        <taxon>Zoopagales</taxon>
        <taxon>Piptocephalidaceae</taxon>
        <taxon>Syncephalis</taxon>
    </lineage>
</organism>
<feature type="coiled-coil region" evidence="1">
    <location>
        <begin position="26"/>
        <end position="74"/>
    </location>
</feature>
<feature type="non-terminal residue" evidence="3">
    <location>
        <position position="301"/>
    </location>
</feature>
<reference evidence="4" key="1">
    <citation type="journal article" date="2018" name="Nat. Microbiol.">
        <title>Leveraging single-cell genomics to expand the fungal tree of life.</title>
        <authorList>
            <person name="Ahrendt S.R."/>
            <person name="Quandt C.A."/>
            <person name="Ciobanu D."/>
            <person name="Clum A."/>
            <person name="Salamov A."/>
            <person name="Andreopoulos B."/>
            <person name="Cheng J.F."/>
            <person name="Woyke T."/>
            <person name="Pelin A."/>
            <person name="Henrissat B."/>
            <person name="Reynolds N.K."/>
            <person name="Benny G.L."/>
            <person name="Smith M.E."/>
            <person name="James T.Y."/>
            <person name="Grigoriev I.V."/>
        </authorList>
    </citation>
    <scope>NUCLEOTIDE SEQUENCE [LARGE SCALE GENOMIC DNA]</scope>
    <source>
        <strain evidence="4">Benny S71-1</strain>
    </source>
</reference>